<feature type="compositionally biased region" description="Basic residues" evidence="8">
    <location>
        <begin position="991"/>
        <end position="1000"/>
    </location>
</feature>
<keyword evidence="10" id="KW-1185">Reference proteome</keyword>
<dbReference type="Gene3D" id="1.25.10.10">
    <property type="entry name" value="Leucine-rich Repeat Variant"/>
    <property type="match status" value="1"/>
</dbReference>
<feature type="region of interest" description="Disordered" evidence="8">
    <location>
        <begin position="946"/>
        <end position="1034"/>
    </location>
</feature>
<evidence type="ECO:0000256" key="8">
    <source>
        <dbReference type="SAM" id="MobiDB-lite"/>
    </source>
</evidence>
<organism evidence="11">
    <name type="scientific">Dissoconium aciculare CBS 342.82</name>
    <dbReference type="NCBI Taxonomy" id="1314786"/>
    <lineage>
        <taxon>Eukaryota</taxon>
        <taxon>Fungi</taxon>
        <taxon>Dikarya</taxon>
        <taxon>Ascomycota</taxon>
        <taxon>Pezizomycotina</taxon>
        <taxon>Dothideomycetes</taxon>
        <taxon>Dothideomycetidae</taxon>
        <taxon>Mycosphaerellales</taxon>
        <taxon>Dissoconiaceae</taxon>
        <taxon>Dissoconium</taxon>
    </lineage>
</organism>
<feature type="region of interest" description="Disordered" evidence="8">
    <location>
        <begin position="753"/>
        <end position="779"/>
    </location>
</feature>
<evidence type="ECO:0000256" key="6">
    <source>
        <dbReference type="ARBA" id="ARBA00023136"/>
    </source>
</evidence>
<dbReference type="PANTHER" id="PTHR22781:SF12">
    <property type="entry name" value="AP-3 COMPLEX SUBUNIT DELTA-1"/>
    <property type="match status" value="1"/>
</dbReference>
<dbReference type="InterPro" id="IPR011989">
    <property type="entry name" value="ARM-like"/>
</dbReference>
<reference evidence="11" key="1">
    <citation type="submission" date="2020-01" db="EMBL/GenBank/DDBJ databases">
        <authorList>
            <consortium name="DOE Joint Genome Institute"/>
            <person name="Haridas S."/>
            <person name="Albert R."/>
            <person name="Binder M."/>
            <person name="Bloem J."/>
            <person name="Labutti K."/>
            <person name="Salamov A."/>
            <person name="Andreopoulos B."/>
            <person name="Baker S.E."/>
            <person name="Barry K."/>
            <person name="Bills G."/>
            <person name="Bluhm B.H."/>
            <person name="Cannon C."/>
            <person name="Castanera R."/>
            <person name="Culley D.E."/>
            <person name="Daum C."/>
            <person name="Ezra D."/>
            <person name="Gonzalez J.B."/>
            <person name="Henrissat B."/>
            <person name="Kuo A."/>
            <person name="Liang C."/>
            <person name="Lipzen A."/>
            <person name="Lutzoni F."/>
            <person name="Magnuson J."/>
            <person name="Mondo S."/>
            <person name="Nolan M."/>
            <person name="Ohm R."/>
            <person name="Pangilinan J."/>
            <person name="Park H.-J."/>
            <person name="Ramirez L."/>
            <person name="Alfaro M."/>
            <person name="Sun H."/>
            <person name="Tritt A."/>
            <person name="Yoshinaga Y."/>
            <person name="Zwiers L.-H."/>
            <person name="Turgeon B.G."/>
            <person name="Goodwin S.B."/>
            <person name="Spatafora J.W."/>
            <person name="Crous P.W."/>
            <person name="Grigoriev I.V."/>
        </authorList>
    </citation>
    <scope>NUCLEOTIDE SEQUENCE</scope>
    <source>
        <strain evidence="11">CBS 342.82</strain>
    </source>
</reference>
<keyword evidence="7" id="KW-0333">Golgi apparatus</keyword>
<dbReference type="GO" id="GO:0006623">
    <property type="term" value="P:protein targeting to vacuole"/>
    <property type="evidence" value="ECO:0007669"/>
    <property type="project" value="TreeGrafter"/>
</dbReference>
<keyword evidence="5 7" id="KW-0653">Protein transport</keyword>
<evidence type="ECO:0000313" key="10">
    <source>
        <dbReference type="Proteomes" id="UP000504637"/>
    </source>
</evidence>
<keyword evidence="3 7" id="KW-0813">Transport</keyword>
<evidence type="ECO:0000256" key="2">
    <source>
        <dbReference type="ARBA" id="ARBA00006613"/>
    </source>
</evidence>
<feature type="region of interest" description="Disordered" evidence="8">
    <location>
        <begin position="830"/>
        <end position="889"/>
    </location>
</feature>
<dbReference type="AlphaFoldDB" id="A0A6J3M8S6"/>
<dbReference type="GO" id="GO:0030123">
    <property type="term" value="C:AP-3 adaptor complex"/>
    <property type="evidence" value="ECO:0007669"/>
    <property type="project" value="InterPro"/>
</dbReference>
<evidence type="ECO:0000256" key="4">
    <source>
        <dbReference type="ARBA" id="ARBA00022737"/>
    </source>
</evidence>
<dbReference type="Pfam" id="PF01602">
    <property type="entry name" value="Adaptin_N"/>
    <property type="match status" value="1"/>
</dbReference>
<accession>A0A6J3M8S6</accession>
<evidence type="ECO:0000256" key="7">
    <source>
        <dbReference type="PIRNR" id="PIRNR037092"/>
    </source>
</evidence>
<feature type="compositionally biased region" description="Basic residues" evidence="8">
    <location>
        <begin position="964"/>
        <end position="974"/>
    </location>
</feature>
<dbReference type="OrthoDB" id="10264595at2759"/>
<dbReference type="GeneID" id="54360292"/>
<evidence type="ECO:0000256" key="1">
    <source>
        <dbReference type="ARBA" id="ARBA00004308"/>
    </source>
</evidence>
<evidence type="ECO:0000313" key="11">
    <source>
        <dbReference type="RefSeq" id="XP_033461314.1"/>
    </source>
</evidence>
<feature type="compositionally biased region" description="Acidic residues" evidence="8">
    <location>
        <begin position="857"/>
        <end position="866"/>
    </location>
</feature>
<evidence type="ECO:0000256" key="5">
    <source>
        <dbReference type="ARBA" id="ARBA00022927"/>
    </source>
</evidence>
<name>A0A6J3M8S6_9PEZI</name>
<comment type="function">
    <text evidence="7">Part of the AP-3 complex, an adaptor-related complex which is not clathrin-associated. The complex is associated with the Golgi region as well as more peripheral structures. It facilitates the budding of vesicles from the Golgi membrane.</text>
</comment>
<dbReference type="GO" id="GO:0010008">
    <property type="term" value="C:endosome membrane"/>
    <property type="evidence" value="ECO:0007669"/>
    <property type="project" value="TreeGrafter"/>
</dbReference>
<keyword evidence="6" id="KW-0472">Membrane</keyword>
<dbReference type="PIRSF" id="PIRSF037092">
    <property type="entry name" value="AP3_complex_delta"/>
    <property type="match status" value="1"/>
</dbReference>
<dbReference type="InterPro" id="IPR002553">
    <property type="entry name" value="Clathrin/coatomer_adapt-like_N"/>
</dbReference>
<dbReference type="InterPro" id="IPR016024">
    <property type="entry name" value="ARM-type_fold"/>
</dbReference>
<proteinExistence type="inferred from homology"/>
<evidence type="ECO:0000259" key="9">
    <source>
        <dbReference type="Pfam" id="PF01602"/>
    </source>
</evidence>
<evidence type="ECO:0000256" key="3">
    <source>
        <dbReference type="ARBA" id="ARBA00022448"/>
    </source>
</evidence>
<dbReference type="RefSeq" id="XP_033461314.1">
    <property type="nucleotide sequence ID" value="XM_033602492.1"/>
</dbReference>
<dbReference type="InterPro" id="IPR017105">
    <property type="entry name" value="AP3_complex_dsu"/>
</dbReference>
<gene>
    <name evidence="11" type="ORF">K489DRAFT_354097</name>
</gene>
<dbReference type="Proteomes" id="UP000504637">
    <property type="component" value="Unplaced"/>
</dbReference>
<keyword evidence="4" id="KW-0677">Repeat</keyword>
<feature type="compositionally biased region" description="Basic residues" evidence="8">
    <location>
        <begin position="1022"/>
        <end position="1034"/>
    </location>
</feature>
<comment type="subcellular location">
    <subcellularLocation>
        <location evidence="1">Endomembrane system</location>
    </subcellularLocation>
    <subcellularLocation>
        <location evidence="7">Golgi apparatus</location>
    </subcellularLocation>
</comment>
<feature type="domain" description="Clathrin/coatomer adaptor adaptin-like N-terminal" evidence="9">
    <location>
        <begin position="20"/>
        <end position="642"/>
    </location>
</feature>
<dbReference type="PANTHER" id="PTHR22781">
    <property type="entry name" value="DELTA ADAPTIN-RELATED"/>
    <property type="match status" value="1"/>
</dbReference>
<comment type="subunit">
    <text evidence="7">Adaptor protein complex 3 (AP-3) is a heterotetramer.</text>
</comment>
<reference evidence="11" key="2">
    <citation type="submission" date="2020-04" db="EMBL/GenBank/DDBJ databases">
        <authorList>
            <consortium name="NCBI Genome Project"/>
        </authorList>
    </citation>
    <scope>NUCLEOTIDE SEQUENCE</scope>
    <source>
        <strain evidence="11">CBS 342.82</strain>
    </source>
</reference>
<dbReference type="GO" id="GO:0006896">
    <property type="term" value="P:Golgi to vacuole transport"/>
    <property type="evidence" value="ECO:0007669"/>
    <property type="project" value="TreeGrafter"/>
</dbReference>
<sequence length="1034" mass="114057">MFEKDIYQLIRGLRAHKGNERAYIQDSLRECRKEIKSQDMDQKATALLKLVYLEMFGHDMSWASFNVLEVMSSPKYLQKRVGYLAAVQSFRPDTEVLMLAENLLKKDLNSPDKILMSLPLVAIPHVISPSMANSLLTDLLPRMSHSNPAIRKKTIVTLYRLALVYPETLRPAWPKIKEHLLDENEDPSVTAAIVNVVCELGWRRPQDFLPLAPRLFELLTAGGNNWMAIKIIKLFSVLTPLEPRLVKKLLPPLTSIIKTTPAMSLLYECINGIIQGGIMEAAGGTTEGDEIARLCVNKLRAMLVVQGDPNLRYVALLAFTKITNSHADIVSQHQDVIMECIDDGDISIRTRALDLVVGMVSAYNLQIVVERLLKQLRTADRATAAEEATEDRGMHSEIVPMADDEEDAAAAKVKARQKAASQTPPLPDDYRTSVIERILEMCSRDTYTNMNDFEWYIGVLVELVKQCPSTASAGRFGSSQTTNLDQSSVANAIGAELLNVAVRVKAARPEAAAAAQSLLLFDRRERNFPAGSSGGQDVLIAAAFIAGEYANMLPDPEAVLTSLIHTSSAQLPAKALTSYLQAVPKVFAVLTGSQEASWTTTRRSTTTLFIARIINFVEPLTLHPNLDVQERAVEYLDLMRLASEAVASQQTESADENYAEPPLLLTQAIPALFSGTELNPVAAAALRKVPQPDELDLDSPINSNLQMLLAQAEYDTDYEDSNNEVYRFYHDRAAGIPVVVQKSAAELLDDPASNRNASYQDAGDEPLTAEAIERKKAERRERYRDDPYYIDSDRGSGISTPMHNILHAANGDELDVDAIPVLELQLDPKDLAGTANPRSQAIGKPNRRQPKRHFEIAGDETFDDNDSSTPSSFKPPSLLSGPNRPKKSLLEVDSSGLSALSLTSHDDANGNAPLHPLEIERRQAEEAAMAQALKEVERLRLQMQRAQERVGGEDDDDEATTTVVKRKKPRKKKVPAADDEEGQPAGEDKEKKKKKKKKKVSSGDGEERSAAAGAAEEAARPATKKKKKRQVVFD</sequence>
<protein>
    <recommendedName>
        <fullName evidence="7">AP-3 complex subunit delta</fullName>
    </recommendedName>
</protein>
<reference evidence="11" key="3">
    <citation type="submission" date="2025-08" db="UniProtKB">
        <authorList>
            <consortium name="RefSeq"/>
        </authorList>
    </citation>
    <scope>IDENTIFICATION</scope>
    <source>
        <strain evidence="11">CBS 342.82</strain>
    </source>
</reference>
<dbReference type="GO" id="GO:0005794">
    <property type="term" value="C:Golgi apparatus"/>
    <property type="evidence" value="ECO:0007669"/>
    <property type="project" value="UniProtKB-SubCell"/>
</dbReference>
<dbReference type="SUPFAM" id="SSF48371">
    <property type="entry name" value="ARM repeat"/>
    <property type="match status" value="1"/>
</dbReference>
<comment type="similarity">
    <text evidence="2 7">Belongs to the adaptor complexes large subunit family.</text>
</comment>